<dbReference type="PROSITE" id="PS50404">
    <property type="entry name" value="GST_NTER"/>
    <property type="match status" value="1"/>
</dbReference>
<dbReference type="Pfam" id="PF13409">
    <property type="entry name" value="GST_N_2"/>
    <property type="match status" value="1"/>
</dbReference>
<dbReference type="CDD" id="cd03057">
    <property type="entry name" value="GST_N_Beta"/>
    <property type="match status" value="1"/>
</dbReference>
<dbReference type="InterPro" id="IPR004046">
    <property type="entry name" value="GST_C"/>
</dbReference>
<dbReference type="CDD" id="cd03188">
    <property type="entry name" value="GST_C_Beta"/>
    <property type="match status" value="1"/>
</dbReference>
<dbReference type="SFLD" id="SFLDG00358">
    <property type="entry name" value="Main_(cytGST)"/>
    <property type="match status" value="1"/>
</dbReference>
<dbReference type="OrthoDB" id="8772754at2"/>
<organism evidence="1 2">
    <name type="scientific">Acidiferrobacter thiooxydans</name>
    <dbReference type="NCBI Taxonomy" id="163359"/>
    <lineage>
        <taxon>Bacteria</taxon>
        <taxon>Pseudomonadati</taxon>
        <taxon>Pseudomonadota</taxon>
        <taxon>Gammaproteobacteria</taxon>
        <taxon>Acidiferrobacterales</taxon>
        <taxon>Acidiferrobacteraceae</taxon>
        <taxon>Acidiferrobacter</taxon>
    </lineage>
</organism>
<proteinExistence type="predicted"/>
<dbReference type="AlphaFoldDB" id="A0A1C2FZP9"/>
<keyword evidence="2" id="KW-1185">Reference proteome</keyword>
<dbReference type="STRING" id="163359.A9R16_14820"/>
<gene>
    <name evidence="1" type="ORF">C4900_14785</name>
</gene>
<sequence length="202" mass="22973">MKLYFAPGACSLAAHIVIEEAGVPHTLERVDLASHKTEHGEDYTKINPKGYVPALALDDGTLLTEVGVVLQYLSDQRKERRLMAEPGSLERYRQMEWLSFISTELHKQFSPFFRPETPEVVKQQQLKLLGRRFDYISETLGQRPYLAGAEFTAPDAYLFTVLGWTDYLKIDTSPWPRLGEYRARIAARAAVQKTLKSEGLVK</sequence>
<protein>
    <submittedName>
        <fullName evidence="1">Glutathione transferase GstA</fullName>
    </submittedName>
</protein>
<evidence type="ECO:0000313" key="2">
    <source>
        <dbReference type="Proteomes" id="UP000253250"/>
    </source>
</evidence>
<keyword evidence="1" id="KW-0808">Transferase</keyword>
<dbReference type="SUPFAM" id="SSF52833">
    <property type="entry name" value="Thioredoxin-like"/>
    <property type="match status" value="1"/>
</dbReference>
<dbReference type="Gene3D" id="1.20.1050.10">
    <property type="match status" value="1"/>
</dbReference>
<dbReference type="InterPro" id="IPR004045">
    <property type="entry name" value="Glutathione_S-Trfase_N"/>
</dbReference>
<dbReference type="NCBIfam" id="NF007831">
    <property type="entry name" value="PRK10542.1"/>
    <property type="match status" value="1"/>
</dbReference>
<dbReference type="Pfam" id="PF00043">
    <property type="entry name" value="GST_C"/>
    <property type="match status" value="1"/>
</dbReference>
<dbReference type="EMBL" id="PSYR01000002">
    <property type="protein sequence ID" value="RCN56992.1"/>
    <property type="molecule type" value="Genomic_DNA"/>
</dbReference>
<dbReference type="Proteomes" id="UP000253250">
    <property type="component" value="Unassembled WGS sequence"/>
</dbReference>
<reference evidence="1 2" key="1">
    <citation type="submission" date="2018-02" db="EMBL/GenBank/DDBJ databases">
        <title>Insights into the biology of acidophilic members of the Acidiferrobacteraceae family derived from comparative genomic analyses.</title>
        <authorList>
            <person name="Issotta F."/>
            <person name="Thyssen C."/>
            <person name="Mena C."/>
            <person name="Moya A."/>
            <person name="Bellenberg S."/>
            <person name="Sproer C."/>
            <person name="Covarrubias P.C."/>
            <person name="Sand W."/>
            <person name="Quatrini R."/>
            <person name="Vera M."/>
        </authorList>
    </citation>
    <scope>NUCLEOTIDE SEQUENCE [LARGE SCALE GENOMIC DNA]</scope>
    <source>
        <strain evidence="2">m-1</strain>
    </source>
</reference>
<dbReference type="SFLD" id="SFLDS00019">
    <property type="entry name" value="Glutathione_Transferase_(cytos"/>
    <property type="match status" value="1"/>
</dbReference>
<dbReference type="InterPro" id="IPR036249">
    <property type="entry name" value="Thioredoxin-like_sf"/>
</dbReference>
<dbReference type="Gene3D" id="3.40.30.10">
    <property type="entry name" value="Glutaredoxin"/>
    <property type="match status" value="1"/>
</dbReference>
<dbReference type="InterPro" id="IPR040079">
    <property type="entry name" value="Glutathione_S-Trfase"/>
</dbReference>
<dbReference type="PROSITE" id="PS50405">
    <property type="entry name" value="GST_CTER"/>
    <property type="match status" value="1"/>
</dbReference>
<dbReference type="InterPro" id="IPR010987">
    <property type="entry name" value="Glutathione-S-Trfase_C-like"/>
</dbReference>
<dbReference type="SUPFAM" id="SSF47616">
    <property type="entry name" value="GST C-terminal domain-like"/>
    <property type="match status" value="1"/>
</dbReference>
<accession>A0A1C2FZP9</accession>
<dbReference type="SFLD" id="SFLDG01150">
    <property type="entry name" value="Main.1:_Beta-like"/>
    <property type="match status" value="1"/>
</dbReference>
<dbReference type="PANTHER" id="PTHR44051:SF8">
    <property type="entry name" value="GLUTATHIONE S-TRANSFERASE GSTA"/>
    <property type="match status" value="1"/>
</dbReference>
<dbReference type="RefSeq" id="WP_065971394.1">
    <property type="nucleotide sequence ID" value="NZ_CP080624.1"/>
</dbReference>
<dbReference type="InterPro" id="IPR036282">
    <property type="entry name" value="Glutathione-S-Trfase_C_sf"/>
</dbReference>
<name>A0A1C2FZP9_9GAMM</name>
<comment type="caution">
    <text evidence="1">The sequence shown here is derived from an EMBL/GenBank/DDBJ whole genome shotgun (WGS) entry which is preliminary data.</text>
</comment>
<evidence type="ECO:0000313" key="1">
    <source>
        <dbReference type="EMBL" id="RCN56992.1"/>
    </source>
</evidence>
<dbReference type="GO" id="GO:0016740">
    <property type="term" value="F:transferase activity"/>
    <property type="evidence" value="ECO:0007669"/>
    <property type="project" value="UniProtKB-KW"/>
</dbReference>
<dbReference type="PANTHER" id="PTHR44051">
    <property type="entry name" value="GLUTATHIONE S-TRANSFERASE-RELATED"/>
    <property type="match status" value="1"/>
</dbReference>